<keyword evidence="4" id="KW-0285">Flavoprotein</keyword>
<comment type="similarity">
    <text evidence="3">Belongs to the UbiH/COQ6 family.</text>
</comment>
<evidence type="ECO:0000256" key="6">
    <source>
        <dbReference type="ARBA" id="ARBA00023002"/>
    </source>
</evidence>
<feature type="domain" description="FAD-binding" evidence="8">
    <location>
        <begin position="5"/>
        <end position="340"/>
    </location>
</feature>
<keyword evidence="9" id="KW-0830">Ubiquinone</keyword>
<evidence type="ECO:0000313" key="9">
    <source>
        <dbReference type="EMBL" id="AEI38303.1"/>
    </source>
</evidence>
<keyword evidence="7" id="KW-0503">Monooxygenase</keyword>
<keyword evidence="5" id="KW-0274">FAD</keyword>
<dbReference type="PATRIC" id="fig|579138.3.peg.1498"/>
<keyword evidence="6" id="KW-0560">Oxidoreductase</keyword>
<dbReference type="KEGG" id="zmp:Zymop_1413"/>
<evidence type="ECO:0000256" key="4">
    <source>
        <dbReference type="ARBA" id="ARBA00022630"/>
    </source>
</evidence>
<evidence type="ECO:0000256" key="2">
    <source>
        <dbReference type="ARBA" id="ARBA00004749"/>
    </source>
</evidence>
<comment type="pathway">
    <text evidence="2">Cofactor biosynthesis; ubiquinone biosynthesis.</text>
</comment>
<dbReference type="SUPFAM" id="SSF51905">
    <property type="entry name" value="FAD/NAD(P)-binding domain"/>
    <property type="match status" value="1"/>
</dbReference>
<dbReference type="RefSeq" id="WP_013934691.1">
    <property type="nucleotide sequence ID" value="NC_015709.1"/>
</dbReference>
<organism evidence="9 10">
    <name type="scientific">Zymomonas mobilis subsp. pomaceae (strain ATCC 29192 / DSM 22645 / JCM 10191 / CCUG 17912 / NBRC 13757 / NCIMB 11200 / NRRL B-4491 / Barker I)</name>
    <dbReference type="NCBI Taxonomy" id="579138"/>
    <lineage>
        <taxon>Bacteria</taxon>
        <taxon>Pseudomonadati</taxon>
        <taxon>Pseudomonadota</taxon>
        <taxon>Alphaproteobacteria</taxon>
        <taxon>Sphingomonadales</taxon>
        <taxon>Zymomonadaceae</taxon>
        <taxon>Zymomonas</taxon>
    </lineage>
</organism>
<evidence type="ECO:0000313" key="10">
    <source>
        <dbReference type="Proteomes" id="UP000000491"/>
    </source>
</evidence>
<dbReference type="Gene3D" id="3.50.50.60">
    <property type="entry name" value="FAD/NAD(P)-binding domain"/>
    <property type="match status" value="2"/>
</dbReference>
<sequence>MTLKADIIILGGGFAGLTLAIALDRYDITSIVIDTAPPVHTLKKDFDGRTTAIASACWKLLQAIGLGNSLEGKGCPIQIVRVSDQLKMPDLRFESSKEDGPSGYMLENRYLKQALNEAAQAAQNITLLRPAHAIETERNNEGVSVTLADGQKITASLLVGAEGRASPTRKEAGINLAHWEYNHVAVICTLFHEKPHQHIAHEIFYPKGPIALLPMQDEEGRHRSALVWTVPRREADAVKKLSERPFLAEVSRLTGDVLGTLDFASKPMAYPLSFQYTAKITDIRLALIADAAHGIHPIAGQGLNLGLRDVAALTEILVEGRRLGLDLGDSALLSRYERWRSLDNLTVAAVTDSLVHLFAIPGRTASFFRRTGLNVVRYLPFVKKMFLSEARGDRGKLPRLLTGKSL</sequence>
<protein>
    <submittedName>
        <fullName evidence="9">Ubiquinone biosynthesis hydroxylase, UbiH/UbiF/VisC/COQ6 family</fullName>
    </submittedName>
</protein>
<dbReference type="eggNOG" id="COG0654">
    <property type="taxonomic scope" value="Bacteria"/>
</dbReference>
<dbReference type="GO" id="GO:0006744">
    <property type="term" value="P:ubiquinone biosynthetic process"/>
    <property type="evidence" value="ECO:0007669"/>
    <property type="project" value="UniProtKB-UniPathway"/>
</dbReference>
<dbReference type="Pfam" id="PF01494">
    <property type="entry name" value="FAD_binding_3"/>
    <property type="match status" value="1"/>
</dbReference>
<name>F8EV85_ZYMMT</name>
<accession>F8EV85</accession>
<dbReference type="GO" id="GO:0016705">
    <property type="term" value="F:oxidoreductase activity, acting on paired donors, with incorporation or reduction of molecular oxygen"/>
    <property type="evidence" value="ECO:0007669"/>
    <property type="project" value="InterPro"/>
</dbReference>
<dbReference type="GO" id="GO:0004497">
    <property type="term" value="F:monooxygenase activity"/>
    <property type="evidence" value="ECO:0007669"/>
    <property type="project" value="UniProtKB-KW"/>
</dbReference>
<dbReference type="PANTHER" id="PTHR43876">
    <property type="entry name" value="UBIQUINONE BIOSYNTHESIS MONOOXYGENASE COQ6, MITOCHONDRIAL"/>
    <property type="match status" value="1"/>
</dbReference>
<evidence type="ECO:0000256" key="7">
    <source>
        <dbReference type="ARBA" id="ARBA00023033"/>
    </source>
</evidence>
<dbReference type="STRING" id="579138.Zymop_1413"/>
<gene>
    <name evidence="9" type="ordered locus">Zymop_1413</name>
</gene>
<comment type="cofactor">
    <cofactor evidence="1">
        <name>FAD</name>
        <dbReference type="ChEBI" id="CHEBI:57692"/>
    </cofactor>
</comment>
<dbReference type="InterPro" id="IPR051205">
    <property type="entry name" value="UbiH/COQ6_monooxygenase"/>
</dbReference>
<dbReference type="PRINTS" id="PR00420">
    <property type="entry name" value="RNGMNOXGNASE"/>
</dbReference>
<proteinExistence type="inferred from homology"/>
<dbReference type="PANTHER" id="PTHR43876:SF7">
    <property type="entry name" value="UBIQUINONE BIOSYNTHESIS MONOOXYGENASE COQ6, MITOCHONDRIAL"/>
    <property type="match status" value="1"/>
</dbReference>
<dbReference type="NCBIfam" id="TIGR01988">
    <property type="entry name" value="Ubi-OHases"/>
    <property type="match status" value="1"/>
</dbReference>
<dbReference type="InterPro" id="IPR036188">
    <property type="entry name" value="FAD/NAD-bd_sf"/>
</dbReference>
<dbReference type="InterPro" id="IPR010971">
    <property type="entry name" value="UbiH/COQ6"/>
</dbReference>
<dbReference type="UniPathway" id="UPA00232"/>
<evidence type="ECO:0000256" key="3">
    <source>
        <dbReference type="ARBA" id="ARBA00005349"/>
    </source>
</evidence>
<dbReference type="InterPro" id="IPR002938">
    <property type="entry name" value="FAD-bd"/>
</dbReference>
<evidence type="ECO:0000259" key="8">
    <source>
        <dbReference type="Pfam" id="PF01494"/>
    </source>
</evidence>
<dbReference type="EMBL" id="CP002865">
    <property type="protein sequence ID" value="AEI38303.1"/>
    <property type="molecule type" value="Genomic_DNA"/>
</dbReference>
<dbReference type="HOGENOM" id="CLU_009665_8_1_5"/>
<reference evidence="9 10" key="1">
    <citation type="journal article" date="2011" name="J. Bacteriol.">
        <title>Genome sequence of the ethanol-producing Zymomonas mobilis subsp. pomaceae lectotype strain ATCC 29192.</title>
        <authorList>
            <person name="Kouvelis V.N."/>
            <person name="Davenport K.W."/>
            <person name="Brettin T.S."/>
            <person name="Bruce D."/>
            <person name="Detter C."/>
            <person name="Han C.S."/>
            <person name="Nolan M."/>
            <person name="Tapia R."/>
            <person name="Damoulaki A."/>
            <person name="Kyrpides N.C."/>
            <person name="Typas M.A."/>
            <person name="Pappas K.M."/>
        </authorList>
    </citation>
    <scope>NUCLEOTIDE SEQUENCE [LARGE SCALE GENOMIC DNA]</scope>
    <source>
        <strain evidence="10">ATCC 29192 / DSM 22645 / JCM 10191 / CCUG 17912 / NBRC 13757 / NCIMB 11200 / NRRL B-4491 / Barker I</strain>
    </source>
</reference>
<evidence type="ECO:0000256" key="5">
    <source>
        <dbReference type="ARBA" id="ARBA00022827"/>
    </source>
</evidence>
<dbReference type="GO" id="GO:0071949">
    <property type="term" value="F:FAD binding"/>
    <property type="evidence" value="ECO:0007669"/>
    <property type="project" value="InterPro"/>
</dbReference>
<dbReference type="Proteomes" id="UP000000491">
    <property type="component" value="Chromosome"/>
</dbReference>
<dbReference type="InterPro" id="IPR018168">
    <property type="entry name" value="Ubi_Hdrlase_CS"/>
</dbReference>
<evidence type="ECO:0000256" key="1">
    <source>
        <dbReference type="ARBA" id="ARBA00001974"/>
    </source>
</evidence>
<dbReference type="AlphaFoldDB" id="F8EV85"/>
<dbReference type="PROSITE" id="PS01304">
    <property type="entry name" value="UBIH"/>
    <property type="match status" value="1"/>
</dbReference>